<comment type="similarity">
    <text evidence="2 13">Belongs to the LolB family.</text>
</comment>
<accession>A0AA90SSP5</accession>
<gene>
    <name evidence="13 14" type="primary">lolB</name>
    <name evidence="14" type="ORF">QS748_06045</name>
</gene>
<evidence type="ECO:0000256" key="2">
    <source>
        <dbReference type="ARBA" id="ARBA00009696"/>
    </source>
</evidence>
<dbReference type="Gene3D" id="2.50.20.10">
    <property type="entry name" value="Lipoprotein localisation LolA/LolB/LppX"/>
    <property type="match status" value="1"/>
</dbReference>
<evidence type="ECO:0000256" key="10">
    <source>
        <dbReference type="ARBA" id="ARBA00023186"/>
    </source>
</evidence>
<dbReference type="Pfam" id="PF03550">
    <property type="entry name" value="LolB"/>
    <property type="match status" value="1"/>
</dbReference>
<protein>
    <recommendedName>
        <fullName evidence="4 13">Outer-membrane lipoprotein LolB</fullName>
    </recommendedName>
</protein>
<keyword evidence="8 13" id="KW-0472">Membrane</keyword>
<keyword evidence="11 13" id="KW-0998">Cell outer membrane</keyword>
<evidence type="ECO:0000256" key="1">
    <source>
        <dbReference type="ARBA" id="ARBA00004459"/>
    </source>
</evidence>
<comment type="caution">
    <text evidence="14">The sequence shown here is derived from an EMBL/GenBank/DDBJ whole genome shotgun (WGS) entry which is preliminary data.</text>
</comment>
<dbReference type="Proteomes" id="UP001178148">
    <property type="component" value="Unassembled WGS sequence"/>
</dbReference>
<dbReference type="SUPFAM" id="SSF89392">
    <property type="entry name" value="Prokaryotic lipoproteins and lipoprotein localization factors"/>
    <property type="match status" value="1"/>
</dbReference>
<reference evidence="14 15" key="1">
    <citation type="journal article" date="2023" name="bioRxiv">
        <title>An intranuclear bacterial parasite of deep-sea mussels expresses apoptosis inhibitors acquired from its host.</title>
        <authorList>
            <person name="Gonzalez Porras M.A."/>
            <person name="Assie A."/>
            <person name="Tietjen M."/>
            <person name="Violette M."/>
            <person name="Kleiner M."/>
            <person name="Gruber-Vodicka H."/>
            <person name="Dubilier N."/>
            <person name="Leisch N."/>
        </authorList>
    </citation>
    <scope>NUCLEOTIDE SEQUENCE [LARGE SCALE GENOMIC DNA]</scope>
    <source>
        <strain evidence="14">IAP13</strain>
    </source>
</reference>
<dbReference type="InterPro" id="IPR029046">
    <property type="entry name" value="LolA/LolB/LppX"/>
</dbReference>
<dbReference type="CDD" id="cd16326">
    <property type="entry name" value="LolB"/>
    <property type="match status" value="1"/>
</dbReference>
<dbReference type="GO" id="GO:0015031">
    <property type="term" value="P:protein transport"/>
    <property type="evidence" value="ECO:0007669"/>
    <property type="project" value="UniProtKB-KW"/>
</dbReference>
<dbReference type="GO" id="GO:0044874">
    <property type="term" value="P:lipoprotein localization to outer membrane"/>
    <property type="evidence" value="ECO:0007669"/>
    <property type="project" value="UniProtKB-UniRule"/>
</dbReference>
<evidence type="ECO:0000256" key="4">
    <source>
        <dbReference type="ARBA" id="ARBA00016202"/>
    </source>
</evidence>
<evidence type="ECO:0000256" key="13">
    <source>
        <dbReference type="HAMAP-Rule" id="MF_00233"/>
    </source>
</evidence>
<keyword evidence="7 13" id="KW-0653">Protein transport</keyword>
<proteinExistence type="inferred from homology"/>
<keyword evidence="5 13" id="KW-0813">Transport</keyword>
<comment type="subunit">
    <text evidence="3 13">Monomer.</text>
</comment>
<evidence type="ECO:0000256" key="9">
    <source>
        <dbReference type="ARBA" id="ARBA00023139"/>
    </source>
</evidence>
<dbReference type="AlphaFoldDB" id="A0AA90SSP5"/>
<dbReference type="NCBIfam" id="TIGR00548">
    <property type="entry name" value="lolB"/>
    <property type="match status" value="1"/>
</dbReference>
<evidence type="ECO:0000256" key="8">
    <source>
        <dbReference type="ARBA" id="ARBA00023136"/>
    </source>
</evidence>
<keyword evidence="15" id="KW-1185">Reference proteome</keyword>
<sequence length="214" mass="23605">MSLMRNISCVLLVVLSLSGCTVLKKPVSLNDAEKQLIWEKIQQQILSINNWELVGRLGLLVHGNSVSVSLSWIQESDAYTIRIDGPFGLSLAHIKGDSTGVTAKVSGEKQPLESTSPEDLIQKITGWYLPVSDLKYWVRGLPAPGSESKVALNDYGQARIIEQGGWSITYGSYFNAKSIALPHRLSVHGDNINLKLVIKDWQMHIPEVVEGADR</sequence>
<dbReference type="HAMAP" id="MF_00233">
    <property type="entry name" value="LolB"/>
    <property type="match status" value="1"/>
</dbReference>
<evidence type="ECO:0000256" key="12">
    <source>
        <dbReference type="ARBA" id="ARBA00023288"/>
    </source>
</evidence>
<keyword evidence="6 13" id="KW-0732">Signal</keyword>
<keyword evidence="10 13" id="KW-0143">Chaperone</keyword>
<comment type="subcellular location">
    <subcellularLocation>
        <location evidence="1 13">Cell outer membrane</location>
        <topology evidence="1 13">Lipid-anchor</topology>
    </subcellularLocation>
</comment>
<keyword evidence="12 13" id="KW-0449">Lipoprotein</keyword>
<evidence type="ECO:0000256" key="3">
    <source>
        <dbReference type="ARBA" id="ARBA00011245"/>
    </source>
</evidence>
<dbReference type="InterPro" id="IPR004565">
    <property type="entry name" value="OM_lipoprot_LolB"/>
</dbReference>
<comment type="function">
    <text evidence="13">Plays a critical role in the incorporation of lipoproteins in the outer membrane after they are released by the LolA protein.</text>
</comment>
<evidence type="ECO:0000313" key="14">
    <source>
        <dbReference type="EMBL" id="MDP0588765.1"/>
    </source>
</evidence>
<evidence type="ECO:0000256" key="7">
    <source>
        <dbReference type="ARBA" id="ARBA00022927"/>
    </source>
</evidence>
<dbReference type="GO" id="GO:0009279">
    <property type="term" value="C:cell outer membrane"/>
    <property type="evidence" value="ECO:0007669"/>
    <property type="project" value="UniProtKB-SubCell"/>
</dbReference>
<keyword evidence="9 13" id="KW-0564">Palmitate</keyword>
<evidence type="ECO:0000256" key="6">
    <source>
        <dbReference type="ARBA" id="ARBA00022729"/>
    </source>
</evidence>
<dbReference type="EMBL" id="JASXSV010000007">
    <property type="protein sequence ID" value="MDP0588765.1"/>
    <property type="molecule type" value="Genomic_DNA"/>
</dbReference>
<dbReference type="PROSITE" id="PS51257">
    <property type="entry name" value="PROKAR_LIPOPROTEIN"/>
    <property type="match status" value="1"/>
</dbReference>
<organism evidence="14 15">
    <name type="scientific">Candidatus Endonucleibacter bathymodioli</name>
    <dbReference type="NCBI Taxonomy" id="539814"/>
    <lineage>
        <taxon>Bacteria</taxon>
        <taxon>Pseudomonadati</taxon>
        <taxon>Pseudomonadota</taxon>
        <taxon>Gammaproteobacteria</taxon>
        <taxon>Oceanospirillales</taxon>
        <taxon>Endozoicomonadaceae</taxon>
        <taxon>Candidatus Endonucleibacter</taxon>
    </lineage>
</organism>
<evidence type="ECO:0000256" key="11">
    <source>
        <dbReference type="ARBA" id="ARBA00023237"/>
    </source>
</evidence>
<evidence type="ECO:0000256" key="5">
    <source>
        <dbReference type="ARBA" id="ARBA00022448"/>
    </source>
</evidence>
<evidence type="ECO:0000313" key="15">
    <source>
        <dbReference type="Proteomes" id="UP001178148"/>
    </source>
</evidence>
<name>A0AA90SSP5_9GAMM</name>